<evidence type="ECO:0000313" key="5">
    <source>
        <dbReference type="Proteomes" id="UP000228945"/>
    </source>
</evidence>
<feature type="transmembrane region" description="Helical" evidence="2">
    <location>
        <begin position="309"/>
        <end position="333"/>
    </location>
</feature>
<feature type="transmembrane region" description="Helical" evidence="2">
    <location>
        <begin position="175"/>
        <end position="194"/>
    </location>
</feature>
<keyword evidence="2" id="KW-0472">Membrane</keyword>
<evidence type="ECO:0000313" key="4">
    <source>
        <dbReference type="EMBL" id="ATQ41306.1"/>
    </source>
</evidence>
<name>A0A2D2ATI7_9CAUL</name>
<proteinExistence type="predicted"/>
<dbReference type="SUPFAM" id="SSF55486">
    <property type="entry name" value="Metalloproteases ('zincins'), catalytic domain"/>
    <property type="match status" value="1"/>
</dbReference>
<feature type="region of interest" description="Disordered" evidence="1">
    <location>
        <begin position="741"/>
        <end position="763"/>
    </location>
</feature>
<feature type="transmembrane region" description="Helical" evidence="2">
    <location>
        <begin position="239"/>
        <end position="259"/>
    </location>
</feature>
<feature type="transmembrane region" description="Helical" evidence="2">
    <location>
        <begin position="467"/>
        <end position="491"/>
    </location>
</feature>
<feature type="transmembrane region" description="Helical" evidence="2">
    <location>
        <begin position="514"/>
        <end position="535"/>
    </location>
</feature>
<feature type="transmembrane region" description="Helical" evidence="2">
    <location>
        <begin position="353"/>
        <end position="374"/>
    </location>
</feature>
<keyword evidence="5" id="KW-1185">Reference proteome</keyword>
<feature type="transmembrane region" description="Helical" evidence="2">
    <location>
        <begin position="143"/>
        <end position="168"/>
    </location>
</feature>
<dbReference type="KEGG" id="cmb:CSW64_02195"/>
<dbReference type="GO" id="GO:0008237">
    <property type="term" value="F:metallopeptidase activity"/>
    <property type="evidence" value="ECO:0007669"/>
    <property type="project" value="InterPro"/>
</dbReference>
<gene>
    <name evidence="4" type="ORF">CSW64_02195</name>
</gene>
<feature type="transmembrane region" description="Helical" evidence="2">
    <location>
        <begin position="435"/>
        <end position="460"/>
    </location>
</feature>
<reference evidence="4 5" key="1">
    <citation type="submission" date="2017-10" db="EMBL/GenBank/DDBJ databases">
        <title>Genome sequence of Caulobacter mirabilis FWC38.</title>
        <authorList>
            <person name="Fiebig A."/>
            <person name="Crosson S."/>
        </authorList>
    </citation>
    <scope>NUCLEOTIDE SEQUENCE [LARGE SCALE GENOMIC DNA]</scope>
    <source>
        <strain evidence="4 5">FWC 38</strain>
    </source>
</reference>
<dbReference type="InterPro" id="IPR027268">
    <property type="entry name" value="Peptidase_M4/M1_CTD_sf"/>
</dbReference>
<feature type="domain" description="Peptidase M1 membrane alanine aminopeptidase" evidence="3">
    <location>
        <begin position="860"/>
        <end position="1050"/>
    </location>
</feature>
<feature type="transmembrane region" description="Helical" evidence="2">
    <location>
        <begin position="19"/>
        <end position="36"/>
    </location>
</feature>
<keyword evidence="2" id="KW-1133">Transmembrane helix</keyword>
<feature type="transmembrane region" description="Helical" evidence="2">
    <location>
        <begin position="555"/>
        <end position="579"/>
    </location>
</feature>
<dbReference type="Pfam" id="PF01433">
    <property type="entry name" value="Peptidase_M1"/>
    <property type="match status" value="1"/>
</dbReference>
<protein>
    <recommendedName>
        <fullName evidence="3">Peptidase M1 membrane alanine aminopeptidase domain-containing protein</fullName>
    </recommendedName>
</protein>
<evidence type="ECO:0000256" key="2">
    <source>
        <dbReference type="SAM" id="Phobius"/>
    </source>
</evidence>
<dbReference type="AlphaFoldDB" id="A0A2D2ATI7"/>
<feature type="transmembrane region" description="Helical" evidence="2">
    <location>
        <begin position="104"/>
        <end position="131"/>
    </location>
</feature>
<organism evidence="4 5">
    <name type="scientific">Caulobacter mirabilis</name>
    <dbReference type="NCBI Taxonomy" id="69666"/>
    <lineage>
        <taxon>Bacteria</taxon>
        <taxon>Pseudomonadati</taxon>
        <taxon>Pseudomonadota</taxon>
        <taxon>Alphaproteobacteria</taxon>
        <taxon>Caulobacterales</taxon>
        <taxon>Caulobacteraceae</taxon>
        <taxon>Caulobacter</taxon>
    </lineage>
</organism>
<evidence type="ECO:0000259" key="3">
    <source>
        <dbReference type="Pfam" id="PF01433"/>
    </source>
</evidence>
<feature type="transmembrane region" description="Helical" evidence="2">
    <location>
        <begin position="394"/>
        <end position="423"/>
    </location>
</feature>
<dbReference type="Gene3D" id="1.10.390.10">
    <property type="entry name" value="Neutral Protease Domain 2"/>
    <property type="match status" value="1"/>
</dbReference>
<keyword evidence="2" id="KW-0812">Transmembrane</keyword>
<dbReference type="Proteomes" id="UP000228945">
    <property type="component" value="Chromosome"/>
</dbReference>
<dbReference type="InterPro" id="IPR014782">
    <property type="entry name" value="Peptidase_M1_dom"/>
</dbReference>
<feature type="transmembrane region" description="Helical" evidence="2">
    <location>
        <begin position="56"/>
        <end position="78"/>
    </location>
</feature>
<dbReference type="EMBL" id="CP024201">
    <property type="protein sequence ID" value="ATQ41306.1"/>
    <property type="molecule type" value="Genomic_DNA"/>
</dbReference>
<sequence length="1085" mass="118368">MLAAHVAAFEIGRQARQPVVWVAGLLFFGFAVLLMSDDGFLGSPELRRNAPIEVAKALLILGVLYVFVSVALAGEAALRDIRSGFEPLVRATSSRRFTRLLGRFVGMQIVAGGLFLVVASGLLAGAVAPWVEPTAIGPFDWPAIGLAVIVVGLPAVTTPAAVFFALAAWLRSITAVYVALIVGIMILLILPGMMKQAGLPWMEVAATIEPFGMVAFLHDIRFLEPGGNLFHAFQSGLLIVNRVVGLGLSAAMLGLAFLLERREDEARLPPRQDPADAAVQPRLATASRRFGPAAAVLQFLARLRLETRLLLRSPSLIILAGLLLVCAILDLWSHNSLAGTPSLPATRVMADGVRSWLGMLSLIVTAFYAGEIVWRERDRRVDELIDSTPTPDAVILGAKIAAVASVLLILLSTGVLAVMVVQLGKRYFDATPDQYVALIIAPAFLQMVFLGAFSITAAALAPNRFAAWGLTAALLTLSVVAEVMGFAHPLYDFAATPYPTLSEMNPDGDGSKGFIWLSTYWTLWGALLLFGAWLFWRRGRAGPSKALLAQARRRLAGPGGAIAGVLAAATLAVGGYVFMNTNVWAWWATDHEIEAFQADCERDLAPYLDRPEPAIVDMVMKVDIAPSRTRLTAEGVYVIENRTGGPLAQVRLQLPSDADEVRVSVSGARSVLRRETCGLDVLAFDTPLRPGERRRLTFRTEIAPRGFGSSQNRVVRNGTFVDSHELAPVVGVTRRDFLTDADDRRRQGLEPEAPMLEPDAPGARDRNYLRADLAPLDITISTDADQVPVAPGRPVSDVRKDGRRTIRYVSRQPIRTFFSVQSARYEVRRVPHGPVDVAVFFHPGHGRNVDRMIAAMKGGLDVYQREFGPYQFDYLRIVEFPAYGDYGQAFAGTIPISENAGFIADLRSAGNFDYVTNLVLHEVAHQWWAHQVIGADAKGALLLSEGLAEYSAAMAQGRLQGDLQGGRAIDQSWLEYRKGRAERREDEPRLLRVERQAYVAYHRAAVTLAHVRVTIGEAALHRALRRFRDDHAFRAAPYPTSDDLLAVILEETPPKARAKVRALFERVEEPVGIGFAPAAKPSELK</sequence>
<evidence type="ECO:0000256" key="1">
    <source>
        <dbReference type="SAM" id="MobiDB-lite"/>
    </source>
</evidence>
<dbReference type="GO" id="GO:0008270">
    <property type="term" value="F:zinc ion binding"/>
    <property type="evidence" value="ECO:0007669"/>
    <property type="project" value="InterPro"/>
</dbReference>
<accession>A0A2D2ATI7</accession>